<dbReference type="KEGG" id="ndi:NDAI_0D00380"/>
<dbReference type="EMBL" id="HE580270">
    <property type="protein sequence ID" value="CCD24352.1"/>
    <property type="molecule type" value="Genomic_DNA"/>
</dbReference>
<evidence type="ECO:0000256" key="3">
    <source>
        <dbReference type="PIRSR" id="PIRSR630564-2"/>
    </source>
</evidence>
<name>G0W991_NAUDC</name>
<comment type="similarity">
    <text evidence="1">Belongs to the protein-tyrosine phosphatase family. Non-receptor class myotubularin subfamily.</text>
</comment>
<dbReference type="PROSITE" id="PS00383">
    <property type="entry name" value="TYR_PHOSPHATASE_1"/>
    <property type="match status" value="1"/>
</dbReference>
<evidence type="ECO:0000256" key="1">
    <source>
        <dbReference type="ARBA" id="ARBA00007471"/>
    </source>
</evidence>
<accession>G0W991</accession>
<feature type="binding site" evidence="3">
    <location>
        <begin position="421"/>
        <end position="427"/>
    </location>
    <ligand>
        <name>substrate</name>
    </ligand>
</feature>
<dbReference type="InterPro" id="IPR030564">
    <property type="entry name" value="Myotubularin"/>
</dbReference>
<dbReference type="GO" id="GO:0016020">
    <property type="term" value="C:membrane"/>
    <property type="evidence" value="ECO:0007669"/>
    <property type="project" value="TreeGrafter"/>
</dbReference>
<organism evidence="5 6">
    <name type="scientific">Naumovozyma dairenensis (strain ATCC 10597 / BCRC 20456 / CBS 421 / NBRC 0211 / NRRL Y-12639)</name>
    <name type="common">Saccharomyces dairenensis</name>
    <dbReference type="NCBI Taxonomy" id="1071378"/>
    <lineage>
        <taxon>Eukaryota</taxon>
        <taxon>Fungi</taxon>
        <taxon>Dikarya</taxon>
        <taxon>Ascomycota</taxon>
        <taxon>Saccharomycotina</taxon>
        <taxon>Saccharomycetes</taxon>
        <taxon>Saccharomycetales</taxon>
        <taxon>Saccharomycetaceae</taxon>
        <taxon>Naumovozyma</taxon>
    </lineage>
</organism>
<dbReference type="InterPro" id="IPR016130">
    <property type="entry name" value="Tyr_Pase_AS"/>
</dbReference>
<sequence>MEYIKITKVENVVLHKRGIPVIGTLHLTTHHLIFSSNALSTEFWFAYPMIGSVFKNQGSTLLSKLKDKNQLNESQFHNKSTFQWYEHRDLWSLINIKIIGKDYTIISLDFINEFEANAVFDSLLKLTSLNDISQLYAFLYTPNRAELQFNGWNLYSPEREFKRQGLQLIGNNDEHTEHGETFPWRLSLINSDYKFSSTYPSKLIVPTSTSDSLLTHAAKYRSQNRIPVLTYFYKRNGASIVRSAQPLPGIINQRSIQDEKLVMECFNCCNKLPLNNNIASISTRQNVIVDARPMTNAIAQVALGGGTENMDNYAFPQLSTPNGKNHTKRMFLGIDNIHVMSDIMNSLIDNFLVDGDLNLPINKRQLNGITNSNLKKNLKNNSANTSSKGKNWLKTIKILLSSTETLVKSVIFNGSNLLIHCSDGWDRTAQVCSLIELCIDPYYRTMEGFIILVEKEWVSFGHKFLERCGHLGSERIFHDNTTFSTTSTTKNIPSKIINDQRGLLGGGDSHNDYDELLIMDKSLQNNINSNSVLINKMSNKFKINKKWKNNDLKFISPIFQQFLDCVYQLLIQNPTSFEFNERFLRRLVYHLYSCQYGTFLFDNERTLIEMDAKHRTRSVWDYFLSREKEFINTQYIPFQGNKDAMNEGEEIQGDNGNDIALISDEEDWILPDLNKIQWWWQLYGRREDEMNGPFVAVDDSDLMKDKDNSTLDRSISVGESVKGIGLKLQSFGLDLFGKK</sequence>
<proteinExistence type="inferred from homology"/>
<evidence type="ECO:0000313" key="5">
    <source>
        <dbReference type="EMBL" id="CCD24352.1"/>
    </source>
</evidence>
<dbReference type="eggNOG" id="KOG1089">
    <property type="taxonomic scope" value="Eukaryota"/>
</dbReference>
<dbReference type="SUPFAM" id="SSF50729">
    <property type="entry name" value="PH domain-like"/>
    <property type="match status" value="1"/>
</dbReference>
<dbReference type="GO" id="GO:0005737">
    <property type="term" value="C:cytoplasm"/>
    <property type="evidence" value="ECO:0007669"/>
    <property type="project" value="TreeGrafter"/>
</dbReference>
<evidence type="ECO:0000259" key="4">
    <source>
        <dbReference type="PROSITE" id="PS51339"/>
    </source>
</evidence>
<dbReference type="HOGENOM" id="CLU_001839_5_1_1"/>
<dbReference type="InterPro" id="IPR048994">
    <property type="entry name" value="PH-GRAM_MTMR6-9"/>
</dbReference>
<dbReference type="GO" id="GO:0046856">
    <property type="term" value="P:phosphatidylinositol dephosphorylation"/>
    <property type="evidence" value="ECO:0007669"/>
    <property type="project" value="EnsemblFungi"/>
</dbReference>
<dbReference type="GO" id="GO:0003729">
    <property type="term" value="F:mRNA binding"/>
    <property type="evidence" value="ECO:0007669"/>
    <property type="project" value="EnsemblFungi"/>
</dbReference>
<dbReference type="OrthoDB" id="271628at2759"/>
<dbReference type="Pfam" id="PF21098">
    <property type="entry name" value="PH-GRAM_MTMR6-like"/>
    <property type="match status" value="1"/>
</dbReference>
<reference evidence="5 6" key="1">
    <citation type="journal article" date="2011" name="Proc. Natl. Acad. Sci. U.S.A.">
        <title>Evolutionary erosion of yeast sex chromosomes by mating-type switching accidents.</title>
        <authorList>
            <person name="Gordon J.L."/>
            <person name="Armisen D."/>
            <person name="Proux-Wera E."/>
            <person name="Oheigeartaigh S.S."/>
            <person name="Byrne K.P."/>
            <person name="Wolfe K.H."/>
        </authorList>
    </citation>
    <scope>NUCLEOTIDE SEQUENCE [LARGE SCALE GENOMIC DNA]</scope>
    <source>
        <strain evidence="6">ATCC 10597 / BCRC 20456 / CBS 421 / NBRC 0211 / NRRL Y-12639</strain>
    </source>
</reference>
<dbReference type="InterPro" id="IPR029021">
    <property type="entry name" value="Prot-tyrosine_phosphatase-like"/>
</dbReference>
<dbReference type="PANTHER" id="PTHR10807">
    <property type="entry name" value="MYOTUBULARIN-RELATED"/>
    <property type="match status" value="1"/>
</dbReference>
<gene>
    <name evidence="5" type="primary">NDAI0D00380</name>
    <name evidence="5" type="ordered locus">NDAI_0D00380</name>
</gene>
<dbReference type="RefSeq" id="XP_003669595.1">
    <property type="nucleotide sequence ID" value="XM_003669547.1"/>
</dbReference>
<evidence type="ECO:0000256" key="2">
    <source>
        <dbReference type="PIRSR" id="PIRSR630564-1"/>
    </source>
</evidence>
<dbReference type="PROSITE" id="PS51339">
    <property type="entry name" value="PPASE_MYOTUBULARIN"/>
    <property type="match status" value="1"/>
</dbReference>
<dbReference type="Pfam" id="PF06602">
    <property type="entry name" value="Myotub-related"/>
    <property type="match status" value="1"/>
</dbReference>
<dbReference type="Proteomes" id="UP000000689">
    <property type="component" value="Chromosome 4"/>
</dbReference>
<dbReference type="GeneID" id="11494856"/>
<dbReference type="Gene3D" id="2.30.29.30">
    <property type="entry name" value="Pleckstrin-homology domain (PH domain)/Phosphotyrosine-binding domain (PTB)"/>
    <property type="match status" value="1"/>
</dbReference>
<evidence type="ECO:0000313" key="6">
    <source>
        <dbReference type="Proteomes" id="UP000000689"/>
    </source>
</evidence>
<dbReference type="STRING" id="1071378.G0W991"/>
<dbReference type="AlphaFoldDB" id="G0W991"/>
<dbReference type="SUPFAM" id="SSF52799">
    <property type="entry name" value="(Phosphotyrosine protein) phosphatases II"/>
    <property type="match status" value="1"/>
</dbReference>
<feature type="domain" description="Myotubularin phosphatase" evidence="4">
    <location>
        <begin position="151"/>
        <end position="683"/>
    </location>
</feature>
<dbReference type="PANTHER" id="PTHR10807:SF128">
    <property type="entry name" value="PHOSPHATIDYLINOSITOL-3,5-BISPHOSPHATE 3-PHOSPHATASE"/>
    <property type="match status" value="1"/>
</dbReference>
<protein>
    <recommendedName>
        <fullName evidence="4">Myotubularin phosphatase domain-containing protein</fullName>
    </recommendedName>
</protein>
<feature type="binding site" evidence="3">
    <location>
        <begin position="336"/>
        <end position="337"/>
    </location>
    <ligand>
        <name>substrate</name>
    </ligand>
</feature>
<keyword evidence="6" id="KW-1185">Reference proteome</keyword>
<feature type="active site" description="Phosphocysteine intermediate" evidence="2">
    <location>
        <position position="421"/>
    </location>
</feature>
<dbReference type="InterPro" id="IPR011993">
    <property type="entry name" value="PH-like_dom_sf"/>
</dbReference>
<dbReference type="OMA" id="RTMEGFM"/>
<dbReference type="GO" id="GO:0004438">
    <property type="term" value="F:phosphatidylinositol-3-phosphate phosphatase activity"/>
    <property type="evidence" value="ECO:0007669"/>
    <property type="project" value="EnsemblFungi"/>
</dbReference>
<dbReference type="InterPro" id="IPR010569">
    <property type="entry name" value="Myotubularin-like_Pase_dom"/>
</dbReference>